<dbReference type="GO" id="GO:0008964">
    <property type="term" value="F:phosphoenolpyruvate carboxylase activity"/>
    <property type="evidence" value="ECO:0007669"/>
    <property type="project" value="UniProtKB-UniRule"/>
</dbReference>
<evidence type="ECO:0000256" key="7">
    <source>
        <dbReference type="ARBA" id="ARBA00023239"/>
    </source>
</evidence>
<dbReference type="InterPro" id="IPR015813">
    <property type="entry name" value="Pyrv/PenolPyrv_kinase-like_dom"/>
</dbReference>
<dbReference type="InterPro" id="IPR018129">
    <property type="entry name" value="PEP_COase_Lys_AS"/>
</dbReference>
<keyword evidence="6 10" id="KW-0460">Magnesium</keyword>
<dbReference type="Pfam" id="PF00311">
    <property type="entry name" value="PEPcase"/>
    <property type="match status" value="1"/>
</dbReference>
<dbReference type="PROSITE" id="PS00393">
    <property type="entry name" value="PEPCASE_2"/>
    <property type="match status" value="1"/>
</dbReference>
<dbReference type="EC" id="4.1.1.31" evidence="4 10"/>
<evidence type="ECO:0000256" key="10">
    <source>
        <dbReference type="HAMAP-Rule" id="MF_00595"/>
    </source>
</evidence>
<gene>
    <name evidence="10" type="primary">ppc</name>
    <name evidence="13" type="ORF">A2042_02660</name>
</gene>
<dbReference type="GO" id="GO:0006107">
    <property type="term" value="P:oxaloacetate metabolic process"/>
    <property type="evidence" value="ECO:0007669"/>
    <property type="project" value="UniProtKB-UniRule"/>
</dbReference>
<protein>
    <recommendedName>
        <fullName evidence="5 10">Phosphoenolpyruvate carboxylase</fullName>
        <shortName evidence="10">PEPC</shortName>
        <shortName evidence="10">PEPCase</shortName>
        <ecNumber evidence="4 10">4.1.1.31</ecNumber>
    </recommendedName>
</protein>
<keyword evidence="13" id="KW-0670">Pyruvate</keyword>
<dbReference type="EMBL" id="MGDB01000134">
    <property type="protein sequence ID" value="OGL38825.1"/>
    <property type="molecule type" value="Genomic_DNA"/>
</dbReference>
<dbReference type="PANTHER" id="PTHR30523">
    <property type="entry name" value="PHOSPHOENOLPYRUVATE CARBOXYLASE"/>
    <property type="match status" value="1"/>
</dbReference>
<comment type="catalytic activity">
    <reaction evidence="9 10">
        <text>oxaloacetate + phosphate = phosphoenolpyruvate + hydrogencarbonate</text>
        <dbReference type="Rhea" id="RHEA:28370"/>
        <dbReference type="ChEBI" id="CHEBI:16452"/>
        <dbReference type="ChEBI" id="CHEBI:17544"/>
        <dbReference type="ChEBI" id="CHEBI:43474"/>
        <dbReference type="ChEBI" id="CHEBI:58702"/>
        <dbReference type="EC" id="4.1.1.31"/>
    </reaction>
</comment>
<dbReference type="NCBIfam" id="NF000584">
    <property type="entry name" value="PRK00009.1"/>
    <property type="match status" value="1"/>
</dbReference>
<accession>A0A1F7RB91</accession>
<evidence type="ECO:0000256" key="1">
    <source>
        <dbReference type="ARBA" id="ARBA00001946"/>
    </source>
</evidence>
<evidence type="ECO:0000256" key="4">
    <source>
        <dbReference type="ARBA" id="ARBA00012305"/>
    </source>
</evidence>
<reference evidence="13 14" key="1">
    <citation type="journal article" date="2016" name="Nat. Commun.">
        <title>Thousands of microbial genomes shed light on interconnected biogeochemical processes in an aquifer system.</title>
        <authorList>
            <person name="Anantharaman K."/>
            <person name="Brown C.T."/>
            <person name="Hug L.A."/>
            <person name="Sharon I."/>
            <person name="Castelle C.J."/>
            <person name="Probst A.J."/>
            <person name="Thomas B.C."/>
            <person name="Singh A."/>
            <person name="Wilkins M.J."/>
            <person name="Karaoz U."/>
            <person name="Brodie E.L."/>
            <person name="Williams K.H."/>
            <person name="Hubbard S.S."/>
            <person name="Banfield J.F."/>
        </authorList>
    </citation>
    <scope>NUCLEOTIDE SEQUENCE [LARGE SCALE GENOMIC DNA]</scope>
</reference>
<evidence type="ECO:0000256" key="2">
    <source>
        <dbReference type="ARBA" id="ARBA00003670"/>
    </source>
</evidence>
<keyword evidence="8 10" id="KW-0120">Carbon dioxide fixation</keyword>
<dbReference type="InterPro" id="IPR021135">
    <property type="entry name" value="PEP_COase"/>
</dbReference>
<comment type="subunit">
    <text evidence="10">Homotetramer.</text>
</comment>
<dbReference type="Gene3D" id="1.20.1440.90">
    <property type="entry name" value="Phosphoenolpyruvate/pyruvate domain"/>
    <property type="match status" value="1"/>
</dbReference>
<dbReference type="PANTHER" id="PTHR30523:SF6">
    <property type="entry name" value="PHOSPHOENOLPYRUVATE CARBOXYLASE"/>
    <property type="match status" value="1"/>
</dbReference>
<evidence type="ECO:0000256" key="5">
    <source>
        <dbReference type="ARBA" id="ARBA00022419"/>
    </source>
</evidence>
<organism evidence="13 14">
    <name type="scientific">Candidatus Schekmanbacteria bacterium GWA2_38_11</name>
    <dbReference type="NCBI Taxonomy" id="1817876"/>
    <lineage>
        <taxon>Bacteria</taxon>
        <taxon>Candidatus Schekmaniibacteriota</taxon>
    </lineage>
</organism>
<sequence>MKNVNNRFEKDKPLRKDVHFLGNVLGDVLKEQEGIGIFEKEELIRKLCKTLRRTYSPFLENVLIKEIEKLNPEAQKKIIKAFSVYFQLVNIAEQYHRIRRRRAYQVMAEPKPQKGSIAELVSDLSKEKFPAGKINELLKELSIELVITAHPTEALRRTILSKNKKNSILIDSLETKVLTHFERSMIVDEIYREITGLWQTEDIRQEKPTVADEIRNGLFYFDETIFDTLPKFYEEISYQLKKQYEGFNFKIPPFLRFGSWIGGDRDGNPLVNDTVMESALRMQKSLILEKYRSSIESLIESLSVSTKLTGVSRGLLNSLKEDDRKLPKFARIIAKRNPNELYRKKLSFVLQKIKNTIEANKPAVLPIISPANKGYVRNLEWYYRDGEELLEDLNVIKGSLISNKGARIAQGDLATLIRQVELFDLYLAKLDIRQHSALHASAIADIAKKLNWIDKGYLIISEEDKIDLLTKKIGERRQTHTFDIPKFSPETKEVLETFRNVKRLLLEVSPKAIDTYIISNAHSASNVLEVLYLAKLTGLYQVNEKRGILSRLNIVPLFESINDLKKAPDIMSCLFENPVFKSHLEARGNLQEIMLGYSDSGKDGGFLTSSWELYKSQTALSGLAKRSNITLKLFHGRGGSVGRGGGPMHQAILAQPAGTVNGKIKITEQGEVVSSRYTIPEIAMRNFELIASAVILSSVKKKRKDIPDPDKEKTWTDTIKELSDYSYKFYREFIYDQEDFKEYFYKASPIEEIGELNIGSRPARRKKSRRIEDLRAIPWVFAWTQNRHILPAWFGIGSAFYEFIKKNKKTNIKILKEMYSRWLFFRTLIDNLEMTLGKSDMRIARRYASLVENAKIRELIFSRIEKEYELTREMVLEITEEDGLLDNSPLLKRTINLRNPYIDPLSYIQVRLLRELRVKALRGKRKKEIIFMVLSTINGIAAGMKNTG</sequence>
<dbReference type="InterPro" id="IPR022805">
    <property type="entry name" value="PEP_COase_bac/pln-type"/>
</dbReference>
<feature type="active site" evidence="10 12">
    <location>
        <position position="602"/>
    </location>
</feature>
<evidence type="ECO:0000256" key="8">
    <source>
        <dbReference type="ARBA" id="ARBA00023300"/>
    </source>
</evidence>
<dbReference type="PRINTS" id="PR00150">
    <property type="entry name" value="PEPCARBXLASE"/>
</dbReference>
<name>A0A1F7RB91_9BACT</name>
<evidence type="ECO:0000256" key="9">
    <source>
        <dbReference type="ARBA" id="ARBA00048995"/>
    </source>
</evidence>
<dbReference type="PROSITE" id="PS00781">
    <property type="entry name" value="PEPCASE_1"/>
    <property type="match status" value="1"/>
</dbReference>
<evidence type="ECO:0000313" key="13">
    <source>
        <dbReference type="EMBL" id="OGL38825.1"/>
    </source>
</evidence>
<proteinExistence type="inferred from homology"/>
<evidence type="ECO:0000313" key="14">
    <source>
        <dbReference type="Proteomes" id="UP000178526"/>
    </source>
</evidence>
<comment type="function">
    <text evidence="2 10">Forms oxaloacetate, a four-carbon dicarboxylic acid source for the tricarboxylic acid cycle.</text>
</comment>
<feature type="active site" evidence="10 11">
    <location>
        <position position="150"/>
    </location>
</feature>
<evidence type="ECO:0000256" key="3">
    <source>
        <dbReference type="ARBA" id="ARBA00008346"/>
    </source>
</evidence>
<keyword evidence="7 10" id="KW-0456">Lyase</keyword>
<comment type="similarity">
    <text evidence="3 10">Belongs to the PEPCase type 1 family.</text>
</comment>
<dbReference type="GO" id="GO:0015977">
    <property type="term" value="P:carbon fixation"/>
    <property type="evidence" value="ECO:0007669"/>
    <property type="project" value="UniProtKB-UniRule"/>
</dbReference>
<dbReference type="GO" id="GO:0000287">
    <property type="term" value="F:magnesium ion binding"/>
    <property type="evidence" value="ECO:0007669"/>
    <property type="project" value="UniProtKB-UniRule"/>
</dbReference>
<evidence type="ECO:0000256" key="11">
    <source>
        <dbReference type="PROSITE-ProRule" id="PRU10111"/>
    </source>
</evidence>
<dbReference type="GO" id="GO:0005829">
    <property type="term" value="C:cytosol"/>
    <property type="evidence" value="ECO:0007669"/>
    <property type="project" value="TreeGrafter"/>
</dbReference>
<dbReference type="HAMAP" id="MF_00595">
    <property type="entry name" value="PEPcase_type1"/>
    <property type="match status" value="1"/>
</dbReference>
<comment type="cofactor">
    <cofactor evidence="1 10">
        <name>Mg(2+)</name>
        <dbReference type="ChEBI" id="CHEBI:18420"/>
    </cofactor>
</comment>
<dbReference type="Proteomes" id="UP000178526">
    <property type="component" value="Unassembled WGS sequence"/>
</dbReference>
<dbReference type="AlphaFoldDB" id="A0A1F7RB91"/>
<evidence type="ECO:0000256" key="12">
    <source>
        <dbReference type="PROSITE-ProRule" id="PRU10112"/>
    </source>
</evidence>
<evidence type="ECO:0000256" key="6">
    <source>
        <dbReference type="ARBA" id="ARBA00022842"/>
    </source>
</evidence>
<comment type="caution">
    <text evidence="13">The sequence shown here is derived from an EMBL/GenBank/DDBJ whole genome shotgun (WGS) entry which is preliminary data.</text>
</comment>
<dbReference type="GO" id="GO:0006099">
    <property type="term" value="P:tricarboxylic acid cycle"/>
    <property type="evidence" value="ECO:0007669"/>
    <property type="project" value="InterPro"/>
</dbReference>
<dbReference type="InterPro" id="IPR033129">
    <property type="entry name" value="PEPCASE_His_AS"/>
</dbReference>
<dbReference type="SUPFAM" id="SSF51621">
    <property type="entry name" value="Phosphoenolpyruvate/pyruvate domain"/>
    <property type="match status" value="1"/>
</dbReference>